<evidence type="ECO:0000256" key="7">
    <source>
        <dbReference type="ARBA" id="ARBA00019161"/>
    </source>
</evidence>
<keyword evidence="8 17" id="KW-0808">Transferase</keyword>
<dbReference type="GO" id="GO:0009228">
    <property type="term" value="P:thiamine biosynthetic process"/>
    <property type="evidence" value="ECO:0007669"/>
    <property type="project" value="UniProtKB-KW"/>
</dbReference>
<evidence type="ECO:0000256" key="2">
    <source>
        <dbReference type="ARBA" id="ARBA00000565"/>
    </source>
</evidence>
<dbReference type="GO" id="GO:0008972">
    <property type="term" value="F:phosphomethylpyrimidine kinase activity"/>
    <property type="evidence" value="ECO:0007669"/>
    <property type="project" value="UniProtKB-EC"/>
</dbReference>
<evidence type="ECO:0000256" key="14">
    <source>
        <dbReference type="ARBA" id="ARBA00042102"/>
    </source>
</evidence>
<evidence type="ECO:0000256" key="9">
    <source>
        <dbReference type="ARBA" id="ARBA00022741"/>
    </source>
</evidence>
<dbReference type="Gene3D" id="3.40.1190.20">
    <property type="match status" value="1"/>
</dbReference>
<dbReference type="GO" id="GO:0008902">
    <property type="term" value="F:hydroxymethylpyrimidine kinase activity"/>
    <property type="evidence" value="ECO:0007669"/>
    <property type="project" value="UniProtKB-EC"/>
</dbReference>
<evidence type="ECO:0000256" key="12">
    <source>
        <dbReference type="ARBA" id="ARBA00022977"/>
    </source>
</evidence>
<dbReference type="InterPro" id="IPR029056">
    <property type="entry name" value="Ribokinase-like"/>
</dbReference>
<evidence type="ECO:0000256" key="13">
    <source>
        <dbReference type="ARBA" id="ARBA00037917"/>
    </source>
</evidence>
<dbReference type="AlphaFoldDB" id="A0AAX3WV72"/>
<evidence type="ECO:0000256" key="6">
    <source>
        <dbReference type="ARBA" id="ARBA00012963"/>
    </source>
</evidence>
<name>A0AAX3WV72_9BACI</name>
<dbReference type="NCBIfam" id="TIGR00097">
    <property type="entry name" value="HMP-P_kinase"/>
    <property type="match status" value="1"/>
</dbReference>
<dbReference type="PANTHER" id="PTHR20858:SF17">
    <property type="entry name" value="HYDROXYMETHYLPYRIMIDINE_PHOSPHOMETHYLPYRIMIDINE KINASE THI20-RELATED"/>
    <property type="match status" value="1"/>
</dbReference>
<evidence type="ECO:0000313" key="18">
    <source>
        <dbReference type="Proteomes" id="UP001178322"/>
    </source>
</evidence>
<evidence type="ECO:0000259" key="16">
    <source>
        <dbReference type="Pfam" id="PF08543"/>
    </source>
</evidence>
<dbReference type="FunFam" id="3.40.1190.20:FF:000003">
    <property type="entry name" value="Phosphomethylpyrimidine kinase ThiD"/>
    <property type="match status" value="1"/>
</dbReference>
<evidence type="ECO:0000313" key="17">
    <source>
        <dbReference type="EMBL" id="WHY50501.1"/>
    </source>
</evidence>
<dbReference type="EC" id="2.7.1.49" evidence="5"/>
<evidence type="ECO:0000256" key="5">
    <source>
        <dbReference type="ARBA" id="ARBA00012135"/>
    </source>
</evidence>
<dbReference type="CDD" id="cd01169">
    <property type="entry name" value="HMPP_kinase"/>
    <property type="match status" value="1"/>
</dbReference>
<dbReference type="EMBL" id="CP126101">
    <property type="protein sequence ID" value="WHY50501.1"/>
    <property type="molecule type" value="Genomic_DNA"/>
</dbReference>
<keyword evidence="12" id="KW-0784">Thiamine biosynthesis</keyword>
<dbReference type="PANTHER" id="PTHR20858">
    <property type="entry name" value="PHOSPHOMETHYLPYRIMIDINE KINASE"/>
    <property type="match status" value="1"/>
</dbReference>
<sequence>MQVVTTIAGSDSGGGAGIQADLKTFQELKVFGTSVITALTAQNTLGVSGVMPIEASFVEQQLQALLEDFSISAVKTGMLFSSAIIQTVAQMTANTKVPLIVDPVMIAKGGESLLQQDAIDAIINHLLPVATIVTPNIPEAETLTGKEINTLADIKEVAKLLLQTGVQCVIIKGGHLADKNFAIDYIFFKNGQSFSMQTPRIASKNTHGTGCTFSAAITAFLGSGLPIKEAIIEAKKFIQLAITYDLALGNGHGPTNHFAYQNYKETCEVIIHES</sequence>
<keyword evidence="9" id="KW-0547">Nucleotide-binding</keyword>
<organism evidence="17 18">
    <name type="scientific">Lysinibacillus pakistanensis</name>
    <dbReference type="NCBI Taxonomy" id="759811"/>
    <lineage>
        <taxon>Bacteria</taxon>
        <taxon>Bacillati</taxon>
        <taxon>Bacillota</taxon>
        <taxon>Bacilli</taxon>
        <taxon>Bacillales</taxon>
        <taxon>Bacillaceae</taxon>
        <taxon>Lysinibacillus</taxon>
    </lineage>
</organism>
<keyword evidence="10 17" id="KW-0418">Kinase</keyword>
<reference evidence="17" key="1">
    <citation type="submission" date="2023-05" db="EMBL/GenBank/DDBJ databases">
        <title>Comparative genomics of Bacillaceae isolates and their secondary metabolite potential.</title>
        <authorList>
            <person name="Song L."/>
            <person name="Nielsen L.J."/>
            <person name="Mohite O."/>
            <person name="Xu X."/>
            <person name="Weber T."/>
            <person name="Kovacs A.T."/>
        </authorList>
    </citation>
    <scope>NUCLEOTIDE SEQUENCE</scope>
    <source>
        <strain evidence="17">LY1</strain>
    </source>
</reference>
<gene>
    <name evidence="17" type="primary">thiD</name>
    <name evidence="17" type="ORF">QNH24_19550</name>
</gene>
<accession>A0AAX3WV72</accession>
<dbReference type="RefSeq" id="WP_283869166.1">
    <property type="nucleotide sequence ID" value="NZ_CP126101.1"/>
</dbReference>
<dbReference type="EC" id="2.7.4.7" evidence="6"/>
<comment type="similarity">
    <text evidence="4">Belongs to the ThiD family.</text>
</comment>
<dbReference type="GO" id="GO:0005524">
    <property type="term" value="F:ATP binding"/>
    <property type="evidence" value="ECO:0007669"/>
    <property type="project" value="UniProtKB-KW"/>
</dbReference>
<keyword evidence="11" id="KW-0067">ATP-binding</keyword>
<dbReference type="SUPFAM" id="SSF53613">
    <property type="entry name" value="Ribokinase-like"/>
    <property type="match status" value="1"/>
</dbReference>
<protein>
    <recommendedName>
        <fullName evidence="7">Hydroxymethylpyrimidine/phosphomethylpyrimidine kinase</fullName>
        <ecNumber evidence="5">2.7.1.49</ecNumber>
        <ecNumber evidence="6">2.7.4.7</ecNumber>
    </recommendedName>
    <alternativeName>
        <fullName evidence="14">Hydroxymethylpyrimidine kinase</fullName>
    </alternativeName>
    <alternativeName>
        <fullName evidence="15">Hydroxymethylpyrimidine phosphate kinase</fullName>
    </alternativeName>
</protein>
<evidence type="ECO:0000256" key="3">
    <source>
        <dbReference type="ARBA" id="ARBA00004769"/>
    </source>
</evidence>
<evidence type="ECO:0000256" key="1">
    <source>
        <dbReference type="ARBA" id="ARBA00000151"/>
    </source>
</evidence>
<dbReference type="Pfam" id="PF08543">
    <property type="entry name" value="Phos_pyr_kin"/>
    <property type="match status" value="1"/>
</dbReference>
<evidence type="ECO:0000256" key="11">
    <source>
        <dbReference type="ARBA" id="ARBA00022840"/>
    </source>
</evidence>
<evidence type="ECO:0000256" key="15">
    <source>
        <dbReference type="ARBA" id="ARBA00043176"/>
    </source>
</evidence>
<dbReference type="InterPro" id="IPR004399">
    <property type="entry name" value="HMP/HMP-P_kinase_dom"/>
</dbReference>
<comment type="catalytic activity">
    <reaction evidence="1">
        <text>4-amino-5-hydroxymethyl-2-methylpyrimidine + ATP = 4-amino-2-methyl-5-(phosphooxymethyl)pyrimidine + ADP + H(+)</text>
        <dbReference type="Rhea" id="RHEA:23096"/>
        <dbReference type="ChEBI" id="CHEBI:15378"/>
        <dbReference type="ChEBI" id="CHEBI:16892"/>
        <dbReference type="ChEBI" id="CHEBI:30616"/>
        <dbReference type="ChEBI" id="CHEBI:58354"/>
        <dbReference type="ChEBI" id="CHEBI:456216"/>
        <dbReference type="EC" id="2.7.1.49"/>
    </reaction>
</comment>
<evidence type="ECO:0000256" key="4">
    <source>
        <dbReference type="ARBA" id="ARBA00009879"/>
    </source>
</evidence>
<comment type="catalytic activity">
    <reaction evidence="2">
        <text>4-amino-2-methyl-5-(phosphooxymethyl)pyrimidine + ATP = 4-amino-2-methyl-5-(diphosphooxymethyl)pyrimidine + ADP</text>
        <dbReference type="Rhea" id="RHEA:19893"/>
        <dbReference type="ChEBI" id="CHEBI:30616"/>
        <dbReference type="ChEBI" id="CHEBI:57841"/>
        <dbReference type="ChEBI" id="CHEBI:58354"/>
        <dbReference type="ChEBI" id="CHEBI:456216"/>
        <dbReference type="EC" id="2.7.4.7"/>
    </reaction>
</comment>
<comment type="pathway">
    <text evidence="13">Cofactor biosynthesis; thiamine diphosphate biosynthesis; 4-amino-2-methyl-5-diphosphomethylpyrimidine from 5-amino-1-(5-phospho-D-ribosyl)imidazole: step 2/3.</text>
</comment>
<comment type="pathway">
    <text evidence="3">Cofactor biosynthesis; thiamine diphosphate biosynthesis; 4-amino-2-methyl-5-diphosphomethylpyrimidine from 5-amino-1-(5-phospho-D-ribosyl)imidazole: step 3/3.</text>
</comment>
<dbReference type="GO" id="GO:0005829">
    <property type="term" value="C:cytosol"/>
    <property type="evidence" value="ECO:0007669"/>
    <property type="project" value="TreeGrafter"/>
</dbReference>
<dbReference type="InterPro" id="IPR013749">
    <property type="entry name" value="PM/HMP-P_kinase-1"/>
</dbReference>
<dbReference type="Proteomes" id="UP001178322">
    <property type="component" value="Chromosome"/>
</dbReference>
<feature type="domain" description="Pyridoxamine kinase/Phosphomethylpyrimidine kinase" evidence="16">
    <location>
        <begin position="11"/>
        <end position="256"/>
    </location>
</feature>
<proteinExistence type="inferred from homology"/>
<evidence type="ECO:0000256" key="10">
    <source>
        <dbReference type="ARBA" id="ARBA00022777"/>
    </source>
</evidence>
<evidence type="ECO:0000256" key="8">
    <source>
        <dbReference type="ARBA" id="ARBA00022679"/>
    </source>
</evidence>